<comment type="caution">
    <text evidence="3">The sequence shown here is derived from an EMBL/GenBank/DDBJ whole genome shotgun (WGS) entry which is preliminary data.</text>
</comment>
<organism evidence="3 4">
    <name type="scientific">Phytophthora lilii</name>
    <dbReference type="NCBI Taxonomy" id="2077276"/>
    <lineage>
        <taxon>Eukaryota</taxon>
        <taxon>Sar</taxon>
        <taxon>Stramenopiles</taxon>
        <taxon>Oomycota</taxon>
        <taxon>Peronosporomycetes</taxon>
        <taxon>Peronosporales</taxon>
        <taxon>Peronosporaceae</taxon>
        <taxon>Phytophthora</taxon>
    </lineage>
</organism>
<reference evidence="3" key="1">
    <citation type="submission" date="2023-04" db="EMBL/GenBank/DDBJ databases">
        <title>Phytophthora lilii NBRC 32176.</title>
        <authorList>
            <person name="Ichikawa N."/>
            <person name="Sato H."/>
            <person name="Tonouchi N."/>
        </authorList>
    </citation>
    <scope>NUCLEOTIDE SEQUENCE</scope>
    <source>
        <strain evidence="3">NBRC 32176</strain>
    </source>
</reference>
<sequence length="234" mass="26196">MHGRKIPLLVDNAPGHAEIELNNVRIHFLPKNTTSHLQPMDAGIIRNFKLKYKMLFVQWVIEQYGAQTKLDLLTSTKLSTKFVIDAWRAVSEATIRHCWRHTRIVPGSMSASVEEDSEPSYEAEIGDLDVLISKLTLDDAMSASSYIVIDDNIEESLDSEDASLEPSSDSSSDEAEETSFSHAEALAAAQKLQVFIFAHGYQDYSVQKVVDVCRTMAITSKRQTSITAFFHETL</sequence>
<dbReference type="InterPro" id="IPR050863">
    <property type="entry name" value="CenT-Element_Derived"/>
</dbReference>
<dbReference type="InterPro" id="IPR004875">
    <property type="entry name" value="DDE_SF_endonuclease_dom"/>
</dbReference>
<protein>
    <submittedName>
        <fullName evidence="3">Unnamed protein product</fullName>
    </submittedName>
</protein>
<feature type="region of interest" description="Disordered" evidence="1">
    <location>
        <begin position="158"/>
        <end position="180"/>
    </location>
</feature>
<gene>
    <name evidence="3" type="ORF">Plil01_001134800</name>
</gene>
<dbReference type="GO" id="GO:0005634">
    <property type="term" value="C:nucleus"/>
    <property type="evidence" value="ECO:0007669"/>
    <property type="project" value="TreeGrafter"/>
</dbReference>
<evidence type="ECO:0000313" key="4">
    <source>
        <dbReference type="Proteomes" id="UP001165083"/>
    </source>
</evidence>
<evidence type="ECO:0000259" key="2">
    <source>
        <dbReference type="Pfam" id="PF03184"/>
    </source>
</evidence>
<evidence type="ECO:0000313" key="3">
    <source>
        <dbReference type="EMBL" id="GMF27172.1"/>
    </source>
</evidence>
<feature type="domain" description="DDE-1" evidence="2">
    <location>
        <begin position="3"/>
        <end position="99"/>
    </location>
</feature>
<dbReference type="EMBL" id="BSXW01000649">
    <property type="protein sequence ID" value="GMF27172.1"/>
    <property type="molecule type" value="Genomic_DNA"/>
</dbReference>
<accession>A0A9W6U8H2</accession>
<dbReference type="OrthoDB" id="90276at2759"/>
<keyword evidence="4" id="KW-1185">Reference proteome</keyword>
<dbReference type="GO" id="GO:0003677">
    <property type="term" value="F:DNA binding"/>
    <property type="evidence" value="ECO:0007669"/>
    <property type="project" value="TreeGrafter"/>
</dbReference>
<dbReference type="Pfam" id="PF03184">
    <property type="entry name" value="DDE_1"/>
    <property type="match status" value="1"/>
</dbReference>
<dbReference type="PANTHER" id="PTHR19303">
    <property type="entry name" value="TRANSPOSON"/>
    <property type="match status" value="1"/>
</dbReference>
<dbReference type="Proteomes" id="UP001165083">
    <property type="component" value="Unassembled WGS sequence"/>
</dbReference>
<dbReference type="AlphaFoldDB" id="A0A9W6U8H2"/>
<proteinExistence type="predicted"/>
<dbReference type="PANTHER" id="PTHR19303:SF73">
    <property type="entry name" value="PROTEIN PDC2"/>
    <property type="match status" value="1"/>
</dbReference>
<name>A0A9W6U8H2_9STRA</name>
<evidence type="ECO:0000256" key="1">
    <source>
        <dbReference type="SAM" id="MobiDB-lite"/>
    </source>
</evidence>